<dbReference type="InterPro" id="IPR008521">
    <property type="entry name" value="Mg_trans_NIPA"/>
</dbReference>
<evidence type="ECO:0008006" key="9">
    <source>
        <dbReference type="Google" id="ProtNLM"/>
    </source>
</evidence>
<keyword evidence="3 6" id="KW-1133">Transmembrane helix</keyword>
<dbReference type="AlphaFoldDB" id="A0A084QI79"/>
<evidence type="ECO:0000256" key="2">
    <source>
        <dbReference type="ARBA" id="ARBA00022692"/>
    </source>
</evidence>
<dbReference type="STRING" id="1283841.A0A084QI79"/>
<proteinExistence type="predicted"/>
<comment type="subcellular location">
    <subcellularLocation>
        <location evidence="1">Membrane</location>
        <topology evidence="1">Multi-pass membrane protein</topology>
    </subcellularLocation>
</comment>
<feature type="transmembrane region" description="Helical" evidence="6">
    <location>
        <begin position="61"/>
        <end position="79"/>
    </location>
</feature>
<feature type="compositionally biased region" description="Acidic residues" evidence="5">
    <location>
        <begin position="452"/>
        <end position="463"/>
    </location>
</feature>
<dbReference type="GO" id="GO:0015095">
    <property type="term" value="F:magnesium ion transmembrane transporter activity"/>
    <property type="evidence" value="ECO:0007669"/>
    <property type="project" value="InterPro"/>
</dbReference>
<evidence type="ECO:0000256" key="6">
    <source>
        <dbReference type="SAM" id="Phobius"/>
    </source>
</evidence>
<feature type="transmembrane region" description="Helical" evidence="6">
    <location>
        <begin position="219"/>
        <end position="240"/>
    </location>
</feature>
<feature type="transmembrane region" description="Helical" evidence="6">
    <location>
        <begin position="301"/>
        <end position="319"/>
    </location>
</feature>
<protein>
    <recommendedName>
        <fullName evidence="9">DUF803 domain membrane protein</fullName>
    </recommendedName>
</protein>
<gene>
    <name evidence="7" type="ORF">S40285_03162</name>
</gene>
<dbReference type="HOGENOM" id="CLU_012349_5_1_1"/>
<dbReference type="PANTHER" id="PTHR12570">
    <property type="match status" value="1"/>
</dbReference>
<feature type="transmembrane region" description="Helical" evidence="6">
    <location>
        <begin position="184"/>
        <end position="207"/>
    </location>
</feature>
<name>A0A084QI79_STAC4</name>
<dbReference type="EMBL" id="KL660733">
    <property type="protein sequence ID" value="KFA63664.1"/>
    <property type="molecule type" value="Genomic_DNA"/>
</dbReference>
<feature type="compositionally biased region" description="Pro residues" evidence="5">
    <location>
        <begin position="429"/>
        <end position="444"/>
    </location>
</feature>
<organism evidence="7 8">
    <name type="scientific">Stachybotrys chlorohalonatus (strain IBT 40285)</name>
    <dbReference type="NCBI Taxonomy" id="1283841"/>
    <lineage>
        <taxon>Eukaryota</taxon>
        <taxon>Fungi</taxon>
        <taxon>Dikarya</taxon>
        <taxon>Ascomycota</taxon>
        <taxon>Pezizomycotina</taxon>
        <taxon>Sordariomycetes</taxon>
        <taxon>Hypocreomycetidae</taxon>
        <taxon>Hypocreales</taxon>
        <taxon>Stachybotryaceae</taxon>
        <taxon>Stachybotrys</taxon>
    </lineage>
</organism>
<feature type="transmembrane region" description="Helical" evidence="6">
    <location>
        <begin position="86"/>
        <end position="107"/>
    </location>
</feature>
<dbReference type="InterPro" id="IPR037185">
    <property type="entry name" value="EmrE-like"/>
</dbReference>
<feature type="transmembrane region" description="Helical" evidence="6">
    <location>
        <begin position="276"/>
        <end position="295"/>
    </location>
</feature>
<accession>A0A084QI79</accession>
<feature type="compositionally biased region" description="Basic and acidic residues" evidence="5">
    <location>
        <begin position="531"/>
        <end position="550"/>
    </location>
</feature>
<sequence>MDTGPSDDRPPVYRAIGIGLAIGSGVFIGVSFVLKKVGLLKANEKYNEVAGEGYGYLKNSYWWGGMILMIIGEVCNFIAYAFVDAILVTPLGALSVVITTILSAIFLKERLSMVGKVGCFLCIVGSVVIVMNAPQSSSVRDIQEMQRYVVTPGFLTYAGIIIVGSIIAAFYAGPRWGSRNMLVYISICSWVGGLSVVATQGLGAAIIAWIGGRPQYREWFLWVLFVFVIGTLLTEIIFLNVCYSTLLAPFSAELSLLILLQKALNIFNAALVTPTYYVYFTSTTIITSAILFQGFNGTVESIITVVLGFLTICSGVVLLQLSKSAKDVPDTAVFTGDLDQIQTIAEQEQPETEPKADAIRGTAAIVRRISQARDQMEARELRRLHEEKMREAMEPITEDGQAQYEWDGLRRRRTFTVSTSGSHRTRPVTSPPPPVPQVRSPHPPLGMAYFPSDEEEEDDDDNDGSTFISSIIGTRRARSRTNATMPTYREEYTGGQGGRPLPPVPLTEISTSRDHAAEGLAPPLEAPYGRYDTKYNRDFGKDKEALHQELRSPSPDDIPPAPPPHSARRQFSFQKVFRREPGASEEERVGLVKEPSRGSDRKEPGAGSDSFV</sequence>
<keyword evidence="4 6" id="KW-0472">Membrane</keyword>
<dbReference type="Gene3D" id="1.10.3730.20">
    <property type="match status" value="1"/>
</dbReference>
<reference evidence="7 8" key="1">
    <citation type="journal article" date="2014" name="BMC Genomics">
        <title>Comparative genome sequencing reveals chemotype-specific gene clusters in the toxigenic black mold Stachybotrys.</title>
        <authorList>
            <person name="Semeiks J."/>
            <person name="Borek D."/>
            <person name="Otwinowski Z."/>
            <person name="Grishin N.V."/>
        </authorList>
    </citation>
    <scope>NUCLEOTIDE SEQUENCE [LARGE SCALE GENOMIC DNA]</scope>
    <source>
        <strain evidence="7 8">IBT 40285</strain>
    </source>
</reference>
<dbReference type="PANTHER" id="PTHR12570:SF92">
    <property type="entry name" value="SPICHTHYIN, ISOFORM B"/>
    <property type="match status" value="1"/>
</dbReference>
<dbReference type="GO" id="GO:0016020">
    <property type="term" value="C:membrane"/>
    <property type="evidence" value="ECO:0007669"/>
    <property type="project" value="UniProtKB-SubCell"/>
</dbReference>
<feature type="compositionally biased region" description="Low complexity" evidence="5">
    <location>
        <begin position="518"/>
        <end position="527"/>
    </location>
</feature>
<evidence type="ECO:0000256" key="5">
    <source>
        <dbReference type="SAM" id="MobiDB-lite"/>
    </source>
</evidence>
<dbReference type="Proteomes" id="UP000028524">
    <property type="component" value="Unassembled WGS sequence"/>
</dbReference>
<feature type="compositionally biased region" description="Basic and acidic residues" evidence="5">
    <location>
        <begin position="577"/>
        <end position="604"/>
    </location>
</feature>
<feature type="region of interest" description="Disordered" evidence="5">
    <location>
        <begin position="511"/>
        <end position="612"/>
    </location>
</feature>
<feature type="transmembrane region" description="Helical" evidence="6">
    <location>
        <begin position="154"/>
        <end position="172"/>
    </location>
</feature>
<evidence type="ECO:0000256" key="3">
    <source>
        <dbReference type="ARBA" id="ARBA00022989"/>
    </source>
</evidence>
<dbReference type="SUPFAM" id="SSF103481">
    <property type="entry name" value="Multidrug resistance efflux transporter EmrE"/>
    <property type="match status" value="1"/>
</dbReference>
<evidence type="ECO:0000313" key="8">
    <source>
        <dbReference type="Proteomes" id="UP000028524"/>
    </source>
</evidence>
<dbReference type="InParanoid" id="A0A084QI79"/>
<evidence type="ECO:0000313" key="7">
    <source>
        <dbReference type="EMBL" id="KFA63664.1"/>
    </source>
</evidence>
<dbReference type="Pfam" id="PF05653">
    <property type="entry name" value="Mg_trans_NIPA"/>
    <property type="match status" value="2"/>
</dbReference>
<keyword evidence="2 6" id="KW-0812">Transmembrane</keyword>
<feature type="region of interest" description="Disordered" evidence="5">
    <location>
        <begin position="417"/>
        <end position="467"/>
    </location>
</feature>
<feature type="transmembrane region" description="Helical" evidence="6">
    <location>
        <begin position="12"/>
        <end position="34"/>
    </location>
</feature>
<keyword evidence="8" id="KW-1185">Reference proteome</keyword>
<feature type="compositionally biased region" description="Pro residues" evidence="5">
    <location>
        <begin position="556"/>
        <end position="565"/>
    </location>
</feature>
<evidence type="ECO:0000256" key="1">
    <source>
        <dbReference type="ARBA" id="ARBA00004141"/>
    </source>
</evidence>
<feature type="transmembrane region" description="Helical" evidence="6">
    <location>
        <begin position="113"/>
        <end position="133"/>
    </location>
</feature>
<dbReference type="OrthoDB" id="6428174at2759"/>
<dbReference type="OMA" id="MTIGEIC"/>
<evidence type="ECO:0000256" key="4">
    <source>
        <dbReference type="ARBA" id="ARBA00023136"/>
    </source>
</evidence>